<dbReference type="Gene3D" id="1.10.10.60">
    <property type="entry name" value="Homeodomain-like"/>
    <property type="match status" value="1"/>
</dbReference>
<dbReference type="InterPro" id="IPR009057">
    <property type="entry name" value="Homeodomain-like_sf"/>
</dbReference>
<feature type="DNA-binding region" description="Homeobox" evidence="1">
    <location>
        <begin position="12"/>
        <end position="72"/>
    </location>
</feature>
<proteinExistence type="predicted"/>
<comment type="caution">
    <text evidence="4">The sequence shown here is derived from an EMBL/GenBank/DDBJ whole genome shotgun (WGS) entry which is preliminary data.</text>
</comment>
<evidence type="ECO:0000256" key="1">
    <source>
        <dbReference type="PROSITE-ProRule" id="PRU00108"/>
    </source>
</evidence>
<keyword evidence="1 2" id="KW-0238">DNA-binding</keyword>
<reference evidence="4 5" key="1">
    <citation type="journal article" date="2022" name="bioRxiv">
        <title>Genomics of Preaxostyla Flagellates Illuminates Evolutionary Transitions and the Path Towards Mitochondrial Loss.</title>
        <authorList>
            <person name="Novak L.V.F."/>
            <person name="Treitli S.C."/>
            <person name="Pyrih J."/>
            <person name="Halakuc P."/>
            <person name="Pipaliya S.V."/>
            <person name="Vacek V."/>
            <person name="Brzon O."/>
            <person name="Soukal P."/>
            <person name="Eme L."/>
            <person name="Dacks J.B."/>
            <person name="Karnkowska A."/>
            <person name="Elias M."/>
            <person name="Hampl V."/>
        </authorList>
    </citation>
    <scope>NUCLEOTIDE SEQUENCE [LARGE SCALE GENOMIC DNA]</scope>
    <source>
        <strain evidence="4">NAU3</strain>
        <tissue evidence="4">Gut</tissue>
    </source>
</reference>
<dbReference type="EMBL" id="JARBJD010000192">
    <property type="protein sequence ID" value="KAK2947742.1"/>
    <property type="molecule type" value="Genomic_DNA"/>
</dbReference>
<protein>
    <recommendedName>
        <fullName evidence="3">Homeobox domain-containing protein</fullName>
    </recommendedName>
</protein>
<name>A0ABQ9XAS0_9EUKA</name>
<keyword evidence="1 2" id="KW-0539">Nucleus</keyword>
<evidence type="ECO:0000256" key="2">
    <source>
        <dbReference type="RuleBase" id="RU000682"/>
    </source>
</evidence>
<evidence type="ECO:0000313" key="5">
    <source>
        <dbReference type="Proteomes" id="UP001281761"/>
    </source>
</evidence>
<dbReference type="SMART" id="SM00389">
    <property type="entry name" value="HOX"/>
    <property type="match status" value="1"/>
</dbReference>
<evidence type="ECO:0000259" key="3">
    <source>
        <dbReference type="PROSITE" id="PS50071"/>
    </source>
</evidence>
<organism evidence="4 5">
    <name type="scientific">Blattamonas nauphoetae</name>
    <dbReference type="NCBI Taxonomy" id="2049346"/>
    <lineage>
        <taxon>Eukaryota</taxon>
        <taxon>Metamonada</taxon>
        <taxon>Preaxostyla</taxon>
        <taxon>Oxymonadida</taxon>
        <taxon>Blattamonas</taxon>
    </lineage>
</organism>
<sequence>MQNISQPSEPFARKKRWMPTAQQKNTMTEEYIKRQGNITTFDIHAIALKVVTTEERVKNWFSNHRTKLQARLRDAQTSQNFNSTPDSVQVFAIPISQNPKHPIQHFVEIDRHSPPLRLYQQTNPWKEDLQLLFTPKQQQFDTPDLLEMFHSETPSVFEPLPQPTWSPFTQPMWSPSTSLLY</sequence>
<dbReference type="CDD" id="cd00086">
    <property type="entry name" value="homeodomain"/>
    <property type="match status" value="1"/>
</dbReference>
<comment type="subcellular location">
    <subcellularLocation>
        <location evidence="1 2">Nucleus</location>
    </subcellularLocation>
</comment>
<dbReference type="Pfam" id="PF00046">
    <property type="entry name" value="Homeodomain"/>
    <property type="match status" value="1"/>
</dbReference>
<feature type="domain" description="Homeobox" evidence="3">
    <location>
        <begin position="10"/>
        <end position="71"/>
    </location>
</feature>
<dbReference type="SUPFAM" id="SSF46689">
    <property type="entry name" value="Homeodomain-like"/>
    <property type="match status" value="1"/>
</dbReference>
<accession>A0ABQ9XAS0</accession>
<dbReference type="Proteomes" id="UP001281761">
    <property type="component" value="Unassembled WGS sequence"/>
</dbReference>
<keyword evidence="5" id="KW-1185">Reference proteome</keyword>
<keyword evidence="1 2" id="KW-0371">Homeobox</keyword>
<gene>
    <name evidence="4" type="ORF">BLNAU_17342</name>
</gene>
<dbReference type="PROSITE" id="PS50071">
    <property type="entry name" value="HOMEOBOX_2"/>
    <property type="match status" value="1"/>
</dbReference>
<evidence type="ECO:0000313" key="4">
    <source>
        <dbReference type="EMBL" id="KAK2947742.1"/>
    </source>
</evidence>
<dbReference type="InterPro" id="IPR001356">
    <property type="entry name" value="HD"/>
</dbReference>